<comment type="caution">
    <text evidence="7">The sequence shown here is derived from an EMBL/GenBank/DDBJ whole genome shotgun (WGS) entry which is preliminary data.</text>
</comment>
<evidence type="ECO:0000256" key="5">
    <source>
        <dbReference type="ARBA" id="ARBA00023242"/>
    </source>
</evidence>
<keyword evidence="3" id="KW-0805">Transcription regulation</keyword>
<proteinExistence type="inferred from homology"/>
<protein>
    <submittedName>
        <fullName evidence="7">Chromatin structure-remodeling complex subunit SFH1</fullName>
    </submittedName>
</protein>
<dbReference type="STRING" id="45607.A0A2T0FHN2"/>
<dbReference type="AlphaFoldDB" id="A0A2T0FHN2"/>
<evidence type="ECO:0000256" key="2">
    <source>
        <dbReference type="ARBA" id="ARBA00010239"/>
    </source>
</evidence>
<keyword evidence="5" id="KW-0539">Nucleus</keyword>
<accession>A0A2T0FHN2</accession>
<dbReference type="EMBL" id="NDIQ01000021">
    <property type="protein sequence ID" value="PRT54467.1"/>
    <property type="molecule type" value="Genomic_DNA"/>
</dbReference>
<evidence type="ECO:0000313" key="7">
    <source>
        <dbReference type="EMBL" id="PRT54467.1"/>
    </source>
</evidence>
<feature type="compositionally biased region" description="Basic and acidic residues" evidence="6">
    <location>
        <begin position="71"/>
        <end position="85"/>
    </location>
</feature>
<dbReference type="Pfam" id="PF04855">
    <property type="entry name" value="SNF5"/>
    <property type="match status" value="1"/>
</dbReference>
<dbReference type="GO" id="GO:0006338">
    <property type="term" value="P:chromatin remodeling"/>
    <property type="evidence" value="ECO:0007669"/>
    <property type="project" value="InterPro"/>
</dbReference>
<reference evidence="7 8" key="1">
    <citation type="submission" date="2017-04" db="EMBL/GenBank/DDBJ databases">
        <title>Genome sequencing of [Candida] sorbophila.</title>
        <authorList>
            <person name="Ahn J.O."/>
        </authorList>
    </citation>
    <scope>NUCLEOTIDE SEQUENCE [LARGE SCALE GENOMIC DNA]</scope>
    <source>
        <strain evidence="7 8">DS02</strain>
    </source>
</reference>
<comment type="subcellular location">
    <subcellularLocation>
        <location evidence="1">Nucleus</location>
    </subcellularLocation>
</comment>
<sequence>MSYVSSSALPQALQTGFASRLRLGQTSLFIHTQPTIRAHKRAAAAVFNYAEIEEDFDDDDDEDPTFGSGPRMERKQEPRRTESKKLAMKTKHPNYSEQQLANLASTEEVLVPLRLSLEYEDYRITDFLMWNINEPSLTPELFATITCNDLELPVGYTANIANSMKSQIAEYTELAQIRLPSDAGIRVVIHLSVNLDKQLYEDKFEWDLDSAVTPEEFARTVVADLAISGEFYPAIAHALHEAILRMKREFIEGHAPVDSDNQAAFNQSAGWRMDQEGLGEDWVPTIEVLTQEEIERREVERERMIRRMKRESARIGTSEFELGGLFGRKRRRRESPAVGSPW</sequence>
<evidence type="ECO:0000256" key="4">
    <source>
        <dbReference type="ARBA" id="ARBA00023163"/>
    </source>
</evidence>
<dbReference type="PANTHER" id="PTHR10019">
    <property type="entry name" value="SNF5"/>
    <property type="match status" value="1"/>
</dbReference>
<dbReference type="OrthoDB" id="10258327at2759"/>
<dbReference type="GO" id="GO:0000228">
    <property type="term" value="C:nuclear chromosome"/>
    <property type="evidence" value="ECO:0007669"/>
    <property type="project" value="InterPro"/>
</dbReference>
<evidence type="ECO:0000313" key="8">
    <source>
        <dbReference type="Proteomes" id="UP000238350"/>
    </source>
</evidence>
<feature type="region of interest" description="Disordered" evidence="6">
    <location>
        <begin position="56"/>
        <end position="93"/>
    </location>
</feature>
<evidence type="ECO:0000256" key="3">
    <source>
        <dbReference type="ARBA" id="ARBA00023015"/>
    </source>
</evidence>
<dbReference type="InterPro" id="IPR006939">
    <property type="entry name" value="SNF5"/>
</dbReference>
<dbReference type="GeneID" id="36515835"/>
<gene>
    <name evidence="7" type="ORF">B9G98_02087</name>
</gene>
<keyword evidence="8" id="KW-1185">Reference proteome</keyword>
<name>A0A2T0FHN2_9ASCO</name>
<evidence type="ECO:0000256" key="6">
    <source>
        <dbReference type="SAM" id="MobiDB-lite"/>
    </source>
</evidence>
<keyword evidence="4" id="KW-0804">Transcription</keyword>
<evidence type="ECO:0000256" key="1">
    <source>
        <dbReference type="ARBA" id="ARBA00004123"/>
    </source>
</evidence>
<comment type="similarity">
    <text evidence="2">Belongs to the SNF5 family.</text>
</comment>
<dbReference type="RefSeq" id="XP_024664412.1">
    <property type="nucleotide sequence ID" value="XM_024808644.1"/>
</dbReference>
<dbReference type="Proteomes" id="UP000238350">
    <property type="component" value="Unassembled WGS sequence"/>
</dbReference>
<organism evidence="7 8">
    <name type="scientific">Wickerhamiella sorbophila</name>
    <dbReference type="NCBI Taxonomy" id="45607"/>
    <lineage>
        <taxon>Eukaryota</taxon>
        <taxon>Fungi</taxon>
        <taxon>Dikarya</taxon>
        <taxon>Ascomycota</taxon>
        <taxon>Saccharomycotina</taxon>
        <taxon>Dipodascomycetes</taxon>
        <taxon>Dipodascales</taxon>
        <taxon>Trichomonascaceae</taxon>
        <taxon>Wickerhamiella</taxon>
    </lineage>
</organism>